<dbReference type="AlphaFoldDB" id="A0A2Z7DJJ2"/>
<proteinExistence type="predicted"/>
<organism evidence="1 2">
    <name type="scientific">Dorcoceras hygrometricum</name>
    <dbReference type="NCBI Taxonomy" id="472368"/>
    <lineage>
        <taxon>Eukaryota</taxon>
        <taxon>Viridiplantae</taxon>
        <taxon>Streptophyta</taxon>
        <taxon>Embryophyta</taxon>
        <taxon>Tracheophyta</taxon>
        <taxon>Spermatophyta</taxon>
        <taxon>Magnoliopsida</taxon>
        <taxon>eudicotyledons</taxon>
        <taxon>Gunneridae</taxon>
        <taxon>Pentapetalae</taxon>
        <taxon>asterids</taxon>
        <taxon>lamiids</taxon>
        <taxon>Lamiales</taxon>
        <taxon>Gesneriaceae</taxon>
        <taxon>Didymocarpoideae</taxon>
        <taxon>Trichosporeae</taxon>
        <taxon>Loxocarpinae</taxon>
        <taxon>Dorcoceras</taxon>
    </lineage>
</organism>
<dbReference type="Proteomes" id="UP000250235">
    <property type="component" value="Unassembled WGS sequence"/>
</dbReference>
<reference evidence="1 2" key="1">
    <citation type="journal article" date="2015" name="Proc. Natl. Acad. Sci. U.S.A.">
        <title>The resurrection genome of Boea hygrometrica: A blueprint for survival of dehydration.</title>
        <authorList>
            <person name="Xiao L."/>
            <person name="Yang G."/>
            <person name="Zhang L."/>
            <person name="Yang X."/>
            <person name="Zhao S."/>
            <person name="Ji Z."/>
            <person name="Zhou Q."/>
            <person name="Hu M."/>
            <person name="Wang Y."/>
            <person name="Chen M."/>
            <person name="Xu Y."/>
            <person name="Jin H."/>
            <person name="Xiao X."/>
            <person name="Hu G."/>
            <person name="Bao F."/>
            <person name="Hu Y."/>
            <person name="Wan P."/>
            <person name="Li L."/>
            <person name="Deng X."/>
            <person name="Kuang T."/>
            <person name="Xiang C."/>
            <person name="Zhu J.K."/>
            <person name="Oliver M.J."/>
            <person name="He Y."/>
        </authorList>
    </citation>
    <scope>NUCLEOTIDE SEQUENCE [LARGE SCALE GENOMIC DNA]</scope>
    <source>
        <strain evidence="2">cv. XS01</strain>
    </source>
</reference>
<name>A0A2Z7DJJ2_9LAMI</name>
<evidence type="ECO:0000313" key="2">
    <source>
        <dbReference type="Proteomes" id="UP000250235"/>
    </source>
</evidence>
<gene>
    <name evidence="1" type="ORF">F511_20163</name>
</gene>
<accession>A0A2Z7DJJ2</accession>
<evidence type="ECO:0000313" key="1">
    <source>
        <dbReference type="EMBL" id="KZV58243.1"/>
    </source>
</evidence>
<sequence length="184" mass="20313">MRDGSYPHASSFKVYGSYPLVLKPSILQRAYTAKHIIYAHPVAVTKLNIRTLTSELYLAHADCYNGSPSNPDPPPAKPIQAIAQELQLRTTAAGSYDSTSANYTFLLPRKTLTSLKGRIFTYPNKLGSDAKSDAYANRLEKGDVSAILFQLLRCLRKGYETKRLSKRSPTLPLSLSSELSTDSN</sequence>
<dbReference type="EMBL" id="KQ986807">
    <property type="protein sequence ID" value="KZV58243.1"/>
    <property type="molecule type" value="Genomic_DNA"/>
</dbReference>
<protein>
    <submittedName>
        <fullName evidence="1">Uncharacterized protein</fullName>
    </submittedName>
</protein>
<keyword evidence="2" id="KW-1185">Reference proteome</keyword>